<comment type="caution">
    <text evidence="9">The sequence shown here is derived from an EMBL/GenBank/DDBJ whole genome shotgun (WGS) entry which is preliminary data.</text>
</comment>
<evidence type="ECO:0000256" key="7">
    <source>
        <dbReference type="SAM" id="SignalP"/>
    </source>
</evidence>
<comment type="similarity">
    <text evidence="3">Belongs to the RxLR effector family.</text>
</comment>
<dbReference type="Proteomes" id="UP001159659">
    <property type="component" value="Unassembled WGS sequence"/>
</dbReference>
<evidence type="ECO:0000256" key="6">
    <source>
        <dbReference type="ARBA" id="ARBA00023026"/>
    </source>
</evidence>
<comment type="subcellular location">
    <subcellularLocation>
        <location evidence="1">Host cell</location>
    </subcellularLocation>
    <subcellularLocation>
        <location evidence="2">Secreted</location>
    </subcellularLocation>
</comment>
<organism evidence="9 10">
    <name type="scientific">Peronospora farinosa</name>
    <dbReference type="NCBI Taxonomy" id="134698"/>
    <lineage>
        <taxon>Eukaryota</taxon>
        <taxon>Sar</taxon>
        <taxon>Stramenopiles</taxon>
        <taxon>Oomycota</taxon>
        <taxon>Peronosporomycetes</taxon>
        <taxon>Peronosporales</taxon>
        <taxon>Peronosporaceae</taxon>
        <taxon>Peronospora</taxon>
    </lineage>
</organism>
<evidence type="ECO:0000259" key="8">
    <source>
        <dbReference type="Pfam" id="PF22748"/>
    </source>
</evidence>
<dbReference type="EMBL" id="CANTFK010000666">
    <property type="protein sequence ID" value="CAI5722526.1"/>
    <property type="molecule type" value="Genomic_DNA"/>
</dbReference>
<dbReference type="GO" id="GO:0005576">
    <property type="term" value="C:extracellular region"/>
    <property type="evidence" value="ECO:0007669"/>
    <property type="project" value="UniProtKB-SubCell"/>
</dbReference>
<accession>A0AAV0TIK0</accession>
<reference evidence="9" key="1">
    <citation type="submission" date="2022-12" db="EMBL/GenBank/DDBJ databases">
        <authorList>
            <person name="Webb A."/>
        </authorList>
    </citation>
    <scope>NUCLEOTIDE SEQUENCE</scope>
    <source>
        <strain evidence="9">Pf2</strain>
    </source>
</reference>
<feature type="domain" description="RxLR effector PexRD54 WY" evidence="8">
    <location>
        <begin position="749"/>
        <end position="786"/>
    </location>
</feature>
<evidence type="ECO:0000256" key="1">
    <source>
        <dbReference type="ARBA" id="ARBA00004340"/>
    </source>
</evidence>
<feature type="chain" id="PRO_5043583797" description="RxLR effector PexRD54 WY domain-containing protein" evidence="7">
    <location>
        <begin position="24"/>
        <end position="970"/>
    </location>
</feature>
<name>A0AAV0TIK0_9STRA</name>
<evidence type="ECO:0000256" key="3">
    <source>
        <dbReference type="ARBA" id="ARBA00010400"/>
    </source>
</evidence>
<keyword evidence="5 7" id="KW-0732">Signal</keyword>
<proteinExistence type="inferred from homology"/>
<sequence length="970" mass="108517">MLSAAQMSCALVVFALIIGPATAVETHKSTHAGVALNTLHSIHFPAARKRRLRRNTAMETTENSKERPFTFNFSELAPSFSNLKSISGAIYQIPPSWVWFLTQKSSDEVFMLLKLKKGTELFGDPNFVNDDAALAELLVAGSEIKGLKSIAGLAAELQAALLKKWDNEGKTVEEVLQILALTKGNPFQNSLILQLFAFVKLKYPKDPTLVMLTAFREIFKDDGAWAKLLVAATETKIVKSIASLAADLQAALLKKWDNEGKTVEEVLQILALTKGNPFQNSLILQLFAFVKLKYPKDPTLVMLTAFREIFKDDGAWAKLLVAATETKIVKSIASLAADLQAALLKKWDNEGKTVEEVLQILALTKGNPFQDPLFLQFAWAKLLVAATETKIVKSIASLAADLQVALLKKWNNEGKTVEEELQILELHKSKGNPFQDPLFLQLFAFVRLKHPKDHTAVTLTAFQKFYKDDSAWAKLLVAATETKIVKSIASLAADLQVALLKKWNEEGKTVEEVLQILELHKSKGNPFQDPLFLQFAWAKLLVAATETKSVKSIASFAADLQVALLNKWNEDGKTVEEVLQILELHKSEGNPFPDPLFLQLFAFVRLKHPKDHTAVMLTAFRKFYKDDGAWAKLLVAGTEDDSVKSIALNLLWLQLSRWTEGGKMVGELFTLVGLDKSGEGLFQNILFSQWATFIEVRHRNNPEAATDVIWSTLVAHYGEEGALANVLVTGTEISHMFKLAVSLLRIQVRMWYNQTEESVEWVFTILKLDEIGERLFDSPLFLQWVTLIKVRHRNNSEAVTDVIWSTLAAHYGEEGALADILVTGTKILHMAKLAVNLLKIQFRRWHDTGKSVEWLFTVLKLKEIEEELFESPRLFMWLVYAEKYYRAAYNEAYKAVTAAAKKSTHAVAKKRADEAAKTALTAATIAPFEAVFLTLRRHYNEGIVTRILANGSQNSDPEVKLVADALIKMF</sequence>
<evidence type="ECO:0000313" key="10">
    <source>
        <dbReference type="Proteomes" id="UP001159659"/>
    </source>
</evidence>
<dbReference type="Pfam" id="PF22748">
    <property type="entry name" value="PexRD54_WY"/>
    <property type="match status" value="1"/>
</dbReference>
<keyword evidence="6" id="KW-0843">Virulence</keyword>
<protein>
    <recommendedName>
        <fullName evidence="8">RxLR effector PexRD54 WY domain-containing protein</fullName>
    </recommendedName>
</protein>
<evidence type="ECO:0000313" key="9">
    <source>
        <dbReference type="EMBL" id="CAI5722526.1"/>
    </source>
</evidence>
<evidence type="ECO:0000256" key="5">
    <source>
        <dbReference type="ARBA" id="ARBA00022729"/>
    </source>
</evidence>
<evidence type="ECO:0000256" key="2">
    <source>
        <dbReference type="ARBA" id="ARBA00004613"/>
    </source>
</evidence>
<dbReference type="AlphaFoldDB" id="A0AAV0TIK0"/>
<gene>
    <name evidence="9" type="ORF">PFR002_LOCUS4461</name>
</gene>
<keyword evidence="4" id="KW-0964">Secreted</keyword>
<dbReference type="InterPro" id="IPR054463">
    <property type="entry name" value="PexRD54_WY"/>
</dbReference>
<dbReference type="GO" id="GO:0043657">
    <property type="term" value="C:host cell"/>
    <property type="evidence" value="ECO:0007669"/>
    <property type="project" value="UniProtKB-SubCell"/>
</dbReference>
<evidence type="ECO:0000256" key="4">
    <source>
        <dbReference type="ARBA" id="ARBA00022525"/>
    </source>
</evidence>
<feature type="signal peptide" evidence="7">
    <location>
        <begin position="1"/>
        <end position="23"/>
    </location>
</feature>